<dbReference type="EMBL" id="CAJVQB010065553">
    <property type="protein sequence ID" value="CAG8841341.1"/>
    <property type="molecule type" value="Genomic_DNA"/>
</dbReference>
<name>A0ABN7WUP8_GIGMA</name>
<proteinExistence type="predicted"/>
<protein>
    <submittedName>
        <fullName evidence="1">2722_t:CDS:1</fullName>
    </submittedName>
</protein>
<gene>
    <name evidence="1" type="ORF">GMARGA_LOCUS35379</name>
</gene>
<keyword evidence="2" id="KW-1185">Reference proteome</keyword>
<organism evidence="1 2">
    <name type="scientific">Gigaspora margarita</name>
    <dbReference type="NCBI Taxonomy" id="4874"/>
    <lineage>
        <taxon>Eukaryota</taxon>
        <taxon>Fungi</taxon>
        <taxon>Fungi incertae sedis</taxon>
        <taxon>Mucoromycota</taxon>
        <taxon>Glomeromycotina</taxon>
        <taxon>Glomeromycetes</taxon>
        <taxon>Diversisporales</taxon>
        <taxon>Gigasporaceae</taxon>
        <taxon>Gigaspora</taxon>
    </lineage>
</organism>
<comment type="caution">
    <text evidence="1">The sequence shown here is derived from an EMBL/GenBank/DDBJ whole genome shotgun (WGS) entry which is preliminary data.</text>
</comment>
<feature type="non-terminal residue" evidence="1">
    <location>
        <position position="1"/>
    </location>
</feature>
<evidence type="ECO:0000313" key="1">
    <source>
        <dbReference type="EMBL" id="CAG8841341.1"/>
    </source>
</evidence>
<reference evidence="1 2" key="1">
    <citation type="submission" date="2021-06" db="EMBL/GenBank/DDBJ databases">
        <authorList>
            <person name="Kallberg Y."/>
            <person name="Tangrot J."/>
            <person name="Rosling A."/>
        </authorList>
    </citation>
    <scope>NUCLEOTIDE SEQUENCE [LARGE SCALE GENOMIC DNA]</scope>
    <source>
        <strain evidence="1 2">120-4 pot B 10/14</strain>
    </source>
</reference>
<sequence length="45" mass="5477">KHFDPIQIERNHQGFSKLFEFGFSYQLIKIYFWSPVLKSKAFILQ</sequence>
<accession>A0ABN7WUP8</accession>
<evidence type="ECO:0000313" key="2">
    <source>
        <dbReference type="Proteomes" id="UP000789901"/>
    </source>
</evidence>
<dbReference type="Proteomes" id="UP000789901">
    <property type="component" value="Unassembled WGS sequence"/>
</dbReference>